<dbReference type="EMBL" id="BARW01016230">
    <property type="protein sequence ID" value="GAJ02411.1"/>
    <property type="molecule type" value="Genomic_DNA"/>
</dbReference>
<keyword evidence="1" id="KW-1133">Transmembrane helix</keyword>
<sequence>VCLLFIDHCDGLSFGFITIGSVLLVLDIGDKERAVRILYFPR</sequence>
<keyword evidence="1" id="KW-0812">Transmembrane</keyword>
<accession>X1UR97</accession>
<feature type="transmembrane region" description="Helical" evidence="1">
    <location>
        <begin position="12"/>
        <end position="29"/>
    </location>
</feature>
<evidence type="ECO:0000313" key="2">
    <source>
        <dbReference type="EMBL" id="GAJ02411.1"/>
    </source>
</evidence>
<keyword evidence="1" id="KW-0472">Membrane</keyword>
<gene>
    <name evidence="2" type="ORF">S12H4_28311</name>
</gene>
<evidence type="ECO:0000256" key="1">
    <source>
        <dbReference type="SAM" id="Phobius"/>
    </source>
</evidence>
<reference evidence="2" key="1">
    <citation type="journal article" date="2014" name="Front. Microbiol.">
        <title>High frequency of phylogenetically diverse reductive dehalogenase-homologous genes in deep subseafloor sedimentary metagenomes.</title>
        <authorList>
            <person name="Kawai M."/>
            <person name="Futagami T."/>
            <person name="Toyoda A."/>
            <person name="Takaki Y."/>
            <person name="Nishi S."/>
            <person name="Hori S."/>
            <person name="Arai W."/>
            <person name="Tsubouchi T."/>
            <person name="Morono Y."/>
            <person name="Uchiyama I."/>
            <person name="Ito T."/>
            <person name="Fujiyama A."/>
            <person name="Inagaki F."/>
            <person name="Takami H."/>
        </authorList>
    </citation>
    <scope>NUCLEOTIDE SEQUENCE</scope>
    <source>
        <strain evidence="2">Expedition CK06-06</strain>
    </source>
</reference>
<proteinExistence type="predicted"/>
<feature type="non-terminal residue" evidence="2">
    <location>
        <position position="1"/>
    </location>
</feature>
<comment type="caution">
    <text evidence="2">The sequence shown here is derived from an EMBL/GenBank/DDBJ whole genome shotgun (WGS) entry which is preliminary data.</text>
</comment>
<organism evidence="2">
    <name type="scientific">marine sediment metagenome</name>
    <dbReference type="NCBI Taxonomy" id="412755"/>
    <lineage>
        <taxon>unclassified sequences</taxon>
        <taxon>metagenomes</taxon>
        <taxon>ecological metagenomes</taxon>
    </lineage>
</organism>
<name>X1UR97_9ZZZZ</name>
<protein>
    <submittedName>
        <fullName evidence="2">Uncharacterized protein</fullName>
    </submittedName>
</protein>
<dbReference type="AlphaFoldDB" id="X1UR97"/>